<reference evidence="4 5" key="1">
    <citation type="submission" date="2020-08" db="EMBL/GenBank/DDBJ databases">
        <title>Genomic Encyclopedia of Type Strains, Phase III (KMG-III): the genomes of soil and plant-associated and newly described type strains.</title>
        <authorList>
            <person name="Whitman W."/>
        </authorList>
    </citation>
    <scope>NUCLEOTIDE SEQUENCE [LARGE SCALE GENOMIC DNA]</scope>
    <source>
        <strain evidence="4 5">CECT 5862</strain>
    </source>
</reference>
<gene>
    <name evidence="4" type="ORF">FHS18_006726</name>
</gene>
<accession>A0A7W5B562</accession>
<keyword evidence="4" id="KW-0689">Ribosomal protein</keyword>
<organism evidence="4 5">
    <name type="scientific">Paenibacillus phyllosphaerae</name>
    <dbReference type="NCBI Taxonomy" id="274593"/>
    <lineage>
        <taxon>Bacteria</taxon>
        <taxon>Bacillati</taxon>
        <taxon>Bacillota</taxon>
        <taxon>Bacilli</taxon>
        <taxon>Bacillales</taxon>
        <taxon>Paenibacillaceae</taxon>
        <taxon>Paenibacillus</taxon>
    </lineage>
</organism>
<dbReference type="PANTHER" id="PTHR43877">
    <property type="entry name" value="AMINOALKYLPHOSPHONATE N-ACETYLTRANSFERASE-RELATED-RELATED"/>
    <property type="match status" value="1"/>
</dbReference>
<dbReference type="InterPro" id="IPR016181">
    <property type="entry name" value="Acyl_CoA_acyltransferase"/>
</dbReference>
<evidence type="ECO:0000256" key="1">
    <source>
        <dbReference type="ARBA" id="ARBA00022679"/>
    </source>
</evidence>
<dbReference type="CDD" id="cd04301">
    <property type="entry name" value="NAT_SF"/>
    <property type="match status" value="1"/>
</dbReference>
<evidence type="ECO:0000259" key="3">
    <source>
        <dbReference type="PROSITE" id="PS51186"/>
    </source>
</evidence>
<dbReference type="EMBL" id="JACHXK010000036">
    <property type="protein sequence ID" value="MBB3114604.1"/>
    <property type="molecule type" value="Genomic_DNA"/>
</dbReference>
<keyword evidence="5" id="KW-1185">Reference proteome</keyword>
<dbReference type="GO" id="GO:0016747">
    <property type="term" value="F:acyltransferase activity, transferring groups other than amino-acyl groups"/>
    <property type="evidence" value="ECO:0007669"/>
    <property type="project" value="InterPro"/>
</dbReference>
<comment type="caution">
    <text evidence="4">The sequence shown here is derived from an EMBL/GenBank/DDBJ whole genome shotgun (WGS) entry which is preliminary data.</text>
</comment>
<dbReference type="GO" id="GO:0005840">
    <property type="term" value="C:ribosome"/>
    <property type="evidence" value="ECO:0007669"/>
    <property type="project" value="UniProtKB-KW"/>
</dbReference>
<dbReference type="InterPro" id="IPR000182">
    <property type="entry name" value="GNAT_dom"/>
</dbReference>
<proteinExistence type="predicted"/>
<dbReference type="Gene3D" id="3.40.630.30">
    <property type="match status" value="1"/>
</dbReference>
<evidence type="ECO:0000313" key="4">
    <source>
        <dbReference type="EMBL" id="MBB3114604.1"/>
    </source>
</evidence>
<sequence>MVSYTIHKPDLSARIKVRQAVPSDTKAVQELLLQTARWLQSKGSTQWGALLSGQDGHNMAGAITRGEVFVFEAGEALAGTFILMQEPSQWDLDLWGDEASGCSSAIYLHRLAINREFSGGGLGEAMMRWAEEGVSFTGKDRIRLDCIASNATLNRFYSGLGYTFKGERDGFCLYEKETATA</sequence>
<protein>
    <submittedName>
        <fullName evidence="4">Ribosomal protein S18 acetylase RimI-like enzyme</fullName>
    </submittedName>
</protein>
<evidence type="ECO:0000313" key="5">
    <source>
        <dbReference type="Proteomes" id="UP000570361"/>
    </source>
</evidence>
<dbReference type="RefSeq" id="WP_183604632.1">
    <property type="nucleotide sequence ID" value="NZ_JACHXK010000036.1"/>
</dbReference>
<keyword evidence="1" id="KW-0808">Transferase</keyword>
<dbReference type="PROSITE" id="PS51186">
    <property type="entry name" value="GNAT"/>
    <property type="match status" value="1"/>
</dbReference>
<keyword evidence="4" id="KW-0687">Ribonucleoprotein</keyword>
<dbReference type="AlphaFoldDB" id="A0A7W5B562"/>
<dbReference type="Proteomes" id="UP000570361">
    <property type="component" value="Unassembled WGS sequence"/>
</dbReference>
<name>A0A7W5B562_9BACL</name>
<dbReference type="InterPro" id="IPR050832">
    <property type="entry name" value="Bact_Acetyltransf"/>
</dbReference>
<dbReference type="SUPFAM" id="SSF55729">
    <property type="entry name" value="Acyl-CoA N-acyltransferases (Nat)"/>
    <property type="match status" value="1"/>
</dbReference>
<evidence type="ECO:0000256" key="2">
    <source>
        <dbReference type="ARBA" id="ARBA00023315"/>
    </source>
</evidence>
<keyword evidence="2" id="KW-0012">Acyltransferase</keyword>
<feature type="domain" description="N-acetyltransferase" evidence="3">
    <location>
        <begin position="15"/>
        <end position="180"/>
    </location>
</feature>
<dbReference type="Pfam" id="PF00583">
    <property type="entry name" value="Acetyltransf_1"/>
    <property type="match status" value="1"/>
</dbReference>